<dbReference type="GeneID" id="62158160"/>
<dbReference type="OrthoDB" id="5414271at2759"/>
<reference evidence="1" key="2">
    <citation type="submission" date="2020-11" db="EMBL/GenBank/DDBJ databases">
        <title>Whole genome sequencing of Colletotrichum sp.</title>
        <authorList>
            <person name="Li H."/>
        </authorList>
    </citation>
    <scope>NUCLEOTIDE SEQUENCE</scope>
    <source>
        <strain evidence="1">CkLH20</strain>
    </source>
</reference>
<accession>A0A9P6ICN0</accession>
<keyword evidence="2" id="KW-1185">Reference proteome</keyword>
<gene>
    <name evidence="1" type="ORF">CkaCkLH20_02367</name>
</gene>
<reference evidence="1" key="1">
    <citation type="submission" date="2020-03" db="EMBL/GenBank/DDBJ databases">
        <authorList>
            <person name="He L."/>
        </authorList>
    </citation>
    <scope>NUCLEOTIDE SEQUENCE</scope>
    <source>
        <strain evidence="1">CkLH20</strain>
    </source>
</reference>
<evidence type="ECO:0000313" key="2">
    <source>
        <dbReference type="Proteomes" id="UP000781932"/>
    </source>
</evidence>
<name>A0A9P6ICN0_9PEZI</name>
<dbReference type="RefSeq" id="XP_038749874.1">
    <property type="nucleotide sequence ID" value="XM_038885086.1"/>
</dbReference>
<sequence>MEASSAVASWIGALATAVGLGSLIAQGTVIQEQLDPFFIFRDPELLGPWAKRQPKRSWNQLWKPTPLGPVIIASLAGFCRVNDVHLTRKAREESGKASWAVLMDILNQESQNPAPQFGADGRAISTDRGIPDHAKARRWAHINVQPLVRHGAAICVRISRASLITLLSVTNARSVFRYSGDAGYRASYPSYAGLWTIEWAIGTPAIVKLSPHDILKAPGSDVYPASIHQRVDRCIEMLCGICNSREKGEDSLLVAFPGRKDKPAVLEFQSRGFAGSHGSRHLYNMVGGCVHDVDLLHRRALDDDALELVRSESGTLRLDLPSPTDDQSVPLYARQPEIDIICNVLDNLPWTTLSWSMHRGMRDILLAYGKPRMDSHRSALADVLRKSVSDNGRLLQSRGWKSSMVKGSMPDIVHATVMAGSGDSGDVVRAFTEAAFILVRGKHDLDKTDFWGDVDGKYWESEEVSESGLSVDVIVALTKFVVLEWSQELDYQMYHDLPMELLLVS</sequence>
<comment type="caution">
    <text evidence="1">The sequence shown here is derived from an EMBL/GenBank/DDBJ whole genome shotgun (WGS) entry which is preliminary data.</text>
</comment>
<evidence type="ECO:0000313" key="1">
    <source>
        <dbReference type="EMBL" id="KAF9880413.1"/>
    </source>
</evidence>
<dbReference type="EMBL" id="JAATWM020000005">
    <property type="protein sequence ID" value="KAF9880413.1"/>
    <property type="molecule type" value="Genomic_DNA"/>
</dbReference>
<dbReference type="AlphaFoldDB" id="A0A9P6ICN0"/>
<protein>
    <submittedName>
        <fullName evidence="1">Uncharacterized protein</fullName>
    </submittedName>
</protein>
<organism evidence="1 2">
    <name type="scientific">Colletotrichum karsti</name>
    <dbReference type="NCBI Taxonomy" id="1095194"/>
    <lineage>
        <taxon>Eukaryota</taxon>
        <taxon>Fungi</taxon>
        <taxon>Dikarya</taxon>
        <taxon>Ascomycota</taxon>
        <taxon>Pezizomycotina</taxon>
        <taxon>Sordariomycetes</taxon>
        <taxon>Hypocreomycetidae</taxon>
        <taxon>Glomerellales</taxon>
        <taxon>Glomerellaceae</taxon>
        <taxon>Colletotrichum</taxon>
        <taxon>Colletotrichum boninense species complex</taxon>
    </lineage>
</organism>
<dbReference type="Proteomes" id="UP000781932">
    <property type="component" value="Unassembled WGS sequence"/>
</dbReference>
<proteinExistence type="predicted"/>